<evidence type="ECO:0000313" key="3">
    <source>
        <dbReference type="Proteomes" id="UP000053766"/>
    </source>
</evidence>
<reference evidence="3" key="2">
    <citation type="journal article" date="2016" name="Sci. Rep.">
        <title>Dictyocaulus viviparus genome, variome and transcriptome elucidate lungworm biology and support future intervention.</title>
        <authorList>
            <person name="McNulty S.N."/>
            <person name="Strube C."/>
            <person name="Rosa B.A."/>
            <person name="Martin J.C."/>
            <person name="Tyagi R."/>
            <person name="Choi Y.J."/>
            <person name="Wang Q."/>
            <person name="Hallsworth Pepin K."/>
            <person name="Zhang X."/>
            <person name="Ozersky P."/>
            <person name="Wilson R.K."/>
            <person name="Sternberg P.W."/>
            <person name="Gasser R.B."/>
            <person name="Mitreva M."/>
        </authorList>
    </citation>
    <scope>NUCLEOTIDE SEQUENCE [LARGE SCALE GENOMIC DNA]</scope>
    <source>
        <strain evidence="3">HannoverDv2000</strain>
    </source>
</reference>
<name>A0A0D8X7D7_DICVI</name>
<evidence type="ECO:0000313" key="2">
    <source>
        <dbReference type="EMBL" id="KJH40448.1"/>
    </source>
</evidence>
<feature type="region of interest" description="Disordered" evidence="1">
    <location>
        <begin position="1"/>
        <end position="32"/>
    </location>
</feature>
<feature type="compositionally biased region" description="Low complexity" evidence="1">
    <location>
        <begin position="1"/>
        <end position="19"/>
    </location>
</feature>
<keyword evidence="3" id="KW-1185">Reference proteome</keyword>
<feature type="non-terminal residue" evidence="2">
    <location>
        <position position="90"/>
    </location>
</feature>
<dbReference type="AlphaFoldDB" id="A0A0D8X7D7"/>
<dbReference type="EMBL" id="KN717209">
    <property type="protein sequence ID" value="KJH40448.1"/>
    <property type="molecule type" value="Genomic_DNA"/>
</dbReference>
<sequence length="90" mass="10029">MFFSRASPSARRTTAAASFPKKKQKSEKIKKNSNWPIMVEREISRGYISMPVATVAGVPSGQQSTCFQKVCMANCSHVIVSLVSQKFQMR</sequence>
<gene>
    <name evidence="2" type="ORF">DICVIV_13599</name>
</gene>
<organism evidence="2 3">
    <name type="scientific">Dictyocaulus viviparus</name>
    <name type="common">Bovine lungworm</name>
    <dbReference type="NCBI Taxonomy" id="29172"/>
    <lineage>
        <taxon>Eukaryota</taxon>
        <taxon>Metazoa</taxon>
        <taxon>Ecdysozoa</taxon>
        <taxon>Nematoda</taxon>
        <taxon>Chromadorea</taxon>
        <taxon>Rhabditida</taxon>
        <taxon>Rhabditina</taxon>
        <taxon>Rhabditomorpha</taxon>
        <taxon>Strongyloidea</taxon>
        <taxon>Metastrongylidae</taxon>
        <taxon>Dictyocaulus</taxon>
    </lineage>
</organism>
<accession>A0A0D8X7D7</accession>
<proteinExistence type="predicted"/>
<protein>
    <submittedName>
        <fullName evidence="2">Uncharacterized protein</fullName>
    </submittedName>
</protein>
<reference evidence="2 3" key="1">
    <citation type="submission" date="2013-11" db="EMBL/GenBank/DDBJ databases">
        <title>Draft genome of the bovine lungworm Dictyocaulus viviparus.</title>
        <authorList>
            <person name="Mitreva M."/>
        </authorList>
    </citation>
    <scope>NUCLEOTIDE SEQUENCE [LARGE SCALE GENOMIC DNA]</scope>
    <source>
        <strain evidence="2 3">HannoverDv2000</strain>
    </source>
</reference>
<dbReference type="Proteomes" id="UP000053766">
    <property type="component" value="Unassembled WGS sequence"/>
</dbReference>
<evidence type="ECO:0000256" key="1">
    <source>
        <dbReference type="SAM" id="MobiDB-lite"/>
    </source>
</evidence>